<reference evidence="3 4" key="1">
    <citation type="submission" date="2019-03" db="EMBL/GenBank/DDBJ databases">
        <title>Draft genome of Gammaproteobacteria bacterium LSUCC0057, a member of the SAR92 clade.</title>
        <authorList>
            <person name="Lanclos V.C."/>
            <person name="Doiron C."/>
            <person name="Henson M.W."/>
            <person name="Thrash J.C."/>
        </authorList>
    </citation>
    <scope>NUCLEOTIDE SEQUENCE [LARGE SCALE GENOMIC DNA]</scope>
    <source>
        <strain evidence="3 4">LSUCC0057</strain>
    </source>
</reference>
<dbReference type="Pfam" id="PF01557">
    <property type="entry name" value="FAA_hydrolase"/>
    <property type="match status" value="1"/>
</dbReference>
<dbReference type="InterPro" id="IPR036663">
    <property type="entry name" value="Fumarylacetoacetase_C_sf"/>
</dbReference>
<evidence type="ECO:0000313" key="4">
    <source>
        <dbReference type="Proteomes" id="UP000298133"/>
    </source>
</evidence>
<evidence type="ECO:0000256" key="1">
    <source>
        <dbReference type="ARBA" id="ARBA00023239"/>
    </source>
</evidence>
<name>A0A4Y8UH12_9GAMM</name>
<accession>A0A4Y8UH12</accession>
<dbReference type="GO" id="GO:0005737">
    <property type="term" value="C:cytoplasm"/>
    <property type="evidence" value="ECO:0007669"/>
    <property type="project" value="TreeGrafter"/>
</dbReference>
<evidence type="ECO:0000259" key="2">
    <source>
        <dbReference type="Pfam" id="PF01557"/>
    </source>
</evidence>
<sequence length="263" mass="28291">MLTSQTRDEIAAKIFHCHQTQQQIPLLTESYPEFELVDAYAIQEQVVGRFAANGDPVKGYKIGLTSKVMQEMAGTDEPDYSAMPASFFFDESSPITRAQFNRPMVEIELAFVIGRPLDGAHATVADVIQAIDYVVPAIELVDFRVALGPGMQVIDSIADMAAVGGVVLGGRPRKIHELDLRAVNGSLLINGEQRESGCSSAVLGNPLTAVRWLASKMAAMGHHFAPGDVILSGSFLRAVPVEAGDSIVARFDNSFGDVAIEMV</sequence>
<organism evidence="3 4">
    <name type="scientific">Gammaproteobacteria bacterium LSUCC0057</name>
    <dbReference type="NCBI Taxonomy" id="2559237"/>
    <lineage>
        <taxon>Bacteria</taxon>
        <taxon>Pseudomonadati</taxon>
        <taxon>Pseudomonadota</taxon>
        <taxon>Gammaproteobacteria</taxon>
        <taxon>Cellvibrionales</taxon>
        <taxon>Porticoccaceae</taxon>
        <taxon>SAR92 clade</taxon>
    </lineage>
</organism>
<gene>
    <name evidence="3" type="ORF">E3W66_08090</name>
</gene>
<dbReference type="EMBL" id="SPIA01000003">
    <property type="protein sequence ID" value="TFH67441.1"/>
    <property type="molecule type" value="Genomic_DNA"/>
</dbReference>
<dbReference type="AlphaFoldDB" id="A0A4Y8UH12"/>
<dbReference type="Proteomes" id="UP000298133">
    <property type="component" value="Unassembled WGS sequence"/>
</dbReference>
<dbReference type="SUPFAM" id="SSF56529">
    <property type="entry name" value="FAH"/>
    <property type="match status" value="1"/>
</dbReference>
<comment type="caution">
    <text evidence="3">The sequence shown here is derived from an EMBL/GenBank/DDBJ whole genome shotgun (WGS) entry which is preliminary data.</text>
</comment>
<dbReference type="PANTHER" id="PTHR30143">
    <property type="entry name" value="ACID HYDRATASE"/>
    <property type="match status" value="1"/>
</dbReference>
<dbReference type="InterPro" id="IPR050772">
    <property type="entry name" value="Hydratase-Decarb/MhpD_sf"/>
</dbReference>
<feature type="domain" description="Fumarylacetoacetase-like C-terminal" evidence="2">
    <location>
        <begin position="75"/>
        <end position="252"/>
    </location>
</feature>
<keyword evidence="4" id="KW-1185">Reference proteome</keyword>
<keyword evidence="1" id="KW-0456">Lyase</keyword>
<dbReference type="GO" id="GO:0008684">
    <property type="term" value="F:2-oxopent-4-enoate hydratase activity"/>
    <property type="evidence" value="ECO:0007669"/>
    <property type="project" value="TreeGrafter"/>
</dbReference>
<dbReference type="InterPro" id="IPR011234">
    <property type="entry name" value="Fumarylacetoacetase-like_C"/>
</dbReference>
<evidence type="ECO:0000313" key="3">
    <source>
        <dbReference type="EMBL" id="TFH67441.1"/>
    </source>
</evidence>
<dbReference type="Gene3D" id="3.90.850.10">
    <property type="entry name" value="Fumarylacetoacetase-like, C-terminal domain"/>
    <property type="match status" value="1"/>
</dbReference>
<dbReference type="OrthoDB" id="9792137at2"/>
<proteinExistence type="predicted"/>
<dbReference type="PANTHER" id="PTHR30143:SF0">
    <property type="entry name" value="2-KETO-4-PENTENOATE HYDRATASE"/>
    <property type="match status" value="1"/>
</dbReference>
<protein>
    <submittedName>
        <fullName evidence="3">4-oxalocrotonate decarboxylase</fullName>
    </submittedName>
</protein>